<dbReference type="Pfam" id="PF04542">
    <property type="entry name" value="Sigma70_r2"/>
    <property type="match status" value="1"/>
</dbReference>
<evidence type="ECO:0000256" key="3">
    <source>
        <dbReference type="ARBA" id="ARBA00023082"/>
    </source>
</evidence>
<comment type="caution">
    <text evidence="7">The sequence shown here is derived from an EMBL/GenBank/DDBJ whole genome shotgun (WGS) entry which is preliminary data.</text>
</comment>
<keyword evidence="4" id="KW-0804">Transcription</keyword>
<keyword evidence="3" id="KW-0731">Sigma factor</keyword>
<feature type="domain" description="RNA polymerase sigma factor 70 region 4 type 2" evidence="6">
    <location>
        <begin position="122"/>
        <end position="172"/>
    </location>
</feature>
<dbReference type="Gene3D" id="1.10.1740.10">
    <property type="match status" value="1"/>
</dbReference>
<accession>A0ABV2T368</accession>
<proteinExistence type="inferred from homology"/>
<dbReference type="RefSeq" id="WP_354660123.1">
    <property type="nucleotide sequence ID" value="NZ_JBEXAC010000001.1"/>
</dbReference>
<evidence type="ECO:0000256" key="2">
    <source>
        <dbReference type="ARBA" id="ARBA00023015"/>
    </source>
</evidence>
<name>A0ABV2T368_9BACT</name>
<evidence type="ECO:0000259" key="6">
    <source>
        <dbReference type="Pfam" id="PF08281"/>
    </source>
</evidence>
<dbReference type="InterPro" id="IPR013249">
    <property type="entry name" value="RNA_pol_sigma70_r4_t2"/>
</dbReference>
<dbReference type="InterPro" id="IPR036388">
    <property type="entry name" value="WH-like_DNA-bd_sf"/>
</dbReference>
<evidence type="ECO:0000256" key="1">
    <source>
        <dbReference type="ARBA" id="ARBA00010641"/>
    </source>
</evidence>
<dbReference type="InterPro" id="IPR013325">
    <property type="entry name" value="RNA_pol_sigma_r2"/>
</dbReference>
<dbReference type="SUPFAM" id="SSF88659">
    <property type="entry name" value="Sigma3 and sigma4 domains of RNA polymerase sigma factors"/>
    <property type="match status" value="1"/>
</dbReference>
<comment type="similarity">
    <text evidence="1">Belongs to the sigma-70 factor family. ECF subfamily.</text>
</comment>
<dbReference type="CDD" id="cd06171">
    <property type="entry name" value="Sigma70_r4"/>
    <property type="match status" value="1"/>
</dbReference>
<dbReference type="InterPro" id="IPR014284">
    <property type="entry name" value="RNA_pol_sigma-70_dom"/>
</dbReference>
<evidence type="ECO:0000256" key="4">
    <source>
        <dbReference type="ARBA" id="ARBA00023163"/>
    </source>
</evidence>
<dbReference type="Gene3D" id="1.10.10.10">
    <property type="entry name" value="Winged helix-like DNA-binding domain superfamily/Winged helix DNA-binding domain"/>
    <property type="match status" value="1"/>
</dbReference>
<keyword evidence="8" id="KW-1185">Reference proteome</keyword>
<evidence type="ECO:0000313" key="7">
    <source>
        <dbReference type="EMBL" id="MET6997487.1"/>
    </source>
</evidence>
<protein>
    <submittedName>
        <fullName evidence="7">RNA polymerase sigma-70 factor</fullName>
    </submittedName>
</protein>
<sequence length="195" mass="23096">MQSEREVVLLQQVAEGDHDAFRQLFDEYWDNIYGVAFTLTKSREMARDMVQEIFVKIWLVREELAAKDSFRNFLFIVARNHIFSELRKKSRQEHFSQYLQDYFNESPFQADHPTLYKESAFLLQEAIARLPEQQRQVYQLSREQGWNQEQIALHLQISKSTIKTHMSRALTAIRQYLEGHAKGLLLVVSLLKAFL</sequence>
<keyword evidence="2" id="KW-0805">Transcription regulation</keyword>
<dbReference type="NCBIfam" id="TIGR02985">
    <property type="entry name" value="Sig70_bacteroi1"/>
    <property type="match status" value="1"/>
</dbReference>
<dbReference type="PANTHER" id="PTHR43133:SF46">
    <property type="entry name" value="RNA POLYMERASE SIGMA-70 FACTOR ECF SUBFAMILY"/>
    <property type="match status" value="1"/>
</dbReference>
<dbReference type="Proteomes" id="UP001549749">
    <property type="component" value="Unassembled WGS sequence"/>
</dbReference>
<dbReference type="SUPFAM" id="SSF88946">
    <property type="entry name" value="Sigma2 domain of RNA polymerase sigma factors"/>
    <property type="match status" value="1"/>
</dbReference>
<dbReference type="EMBL" id="JBEXAC010000001">
    <property type="protein sequence ID" value="MET6997487.1"/>
    <property type="molecule type" value="Genomic_DNA"/>
</dbReference>
<dbReference type="Pfam" id="PF08281">
    <property type="entry name" value="Sigma70_r4_2"/>
    <property type="match status" value="1"/>
</dbReference>
<evidence type="ECO:0000313" key="8">
    <source>
        <dbReference type="Proteomes" id="UP001549749"/>
    </source>
</evidence>
<dbReference type="NCBIfam" id="TIGR02937">
    <property type="entry name" value="sigma70-ECF"/>
    <property type="match status" value="1"/>
</dbReference>
<reference evidence="7 8" key="1">
    <citation type="submission" date="2024-06" db="EMBL/GenBank/DDBJ databases">
        <title>Chitinophaga defluvii sp. nov., isolated from municipal sewage.</title>
        <authorList>
            <person name="Zhang L."/>
        </authorList>
    </citation>
    <scope>NUCLEOTIDE SEQUENCE [LARGE SCALE GENOMIC DNA]</scope>
    <source>
        <strain evidence="7 8">H8</strain>
    </source>
</reference>
<dbReference type="InterPro" id="IPR039425">
    <property type="entry name" value="RNA_pol_sigma-70-like"/>
</dbReference>
<feature type="domain" description="RNA polymerase sigma-70 region 2" evidence="5">
    <location>
        <begin position="24"/>
        <end position="91"/>
    </location>
</feature>
<dbReference type="InterPro" id="IPR014327">
    <property type="entry name" value="RNA_pol_sigma70_bacteroid"/>
</dbReference>
<evidence type="ECO:0000259" key="5">
    <source>
        <dbReference type="Pfam" id="PF04542"/>
    </source>
</evidence>
<organism evidence="7 8">
    <name type="scientific">Chitinophaga defluvii</name>
    <dbReference type="NCBI Taxonomy" id="3163343"/>
    <lineage>
        <taxon>Bacteria</taxon>
        <taxon>Pseudomonadati</taxon>
        <taxon>Bacteroidota</taxon>
        <taxon>Chitinophagia</taxon>
        <taxon>Chitinophagales</taxon>
        <taxon>Chitinophagaceae</taxon>
        <taxon>Chitinophaga</taxon>
    </lineage>
</organism>
<dbReference type="PANTHER" id="PTHR43133">
    <property type="entry name" value="RNA POLYMERASE ECF-TYPE SIGMA FACTO"/>
    <property type="match status" value="1"/>
</dbReference>
<dbReference type="InterPro" id="IPR007627">
    <property type="entry name" value="RNA_pol_sigma70_r2"/>
</dbReference>
<gene>
    <name evidence="7" type="ORF">ABR189_08910</name>
</gene>
<dbReference type="InterPro" id="IPR013324">
    <property type="entry name" value="RNA_pol_sigma_r3/r4-like"/>
</dbReference>